<dbReference type="EMBL" id="BARW01009866">
    <property type="protein sequence ID" value="GAI85288.1"/>
    <property type="molecule type" value="Genomic_DNA"/>
</dbReference>
<comment type="caution">
    <text evidence="2">The sequence shown here is derived from an EMBL/GenBank/DDBJ whole genome shotgun (WGS) entry which is preliminary data.</text>
</comment>
<proteinExistence type="predicted"/>
<dbReference type="Gene3D" id="3.60.15.10">
    <property type="entry name" value="Ribonuclease Z/Hydroxyacylglutathione hydrolase-like"/>
    <property type="match status" value="1"/>
</dbReference>
<reference evidence="2" key="1">
    <citation type="journal article" date="2014" name="Front. Microbiol.">
        <title>High frequency of phylogenetically diverse reductive dehalogenase-homologous genes in deep subseafloor sedimentary metagenomes.</title>
        <authorList>
            <person name="Kawai M."/>
            <person name="Futagami T."/>
            <person name="Toyoda A."/>
            <person name="Takaki Y."/>
            <person name="Nishi S."/>
            <person name="Hori S."/>
            <person name="Arai W."/>
            <person name="Tsubouchi T."/>
            <person name="Morono Y."/>
            <person name="Uchiyama I."/>
            <person name="Ito T."/>
            <person name="Fujiyama A."/>
            <person name="Inagaki F."/>
            <person name="Takami H."/>
        </authorList>
    </citation>
    <scope>NUCLEOTIDE SEQUENCE</scope>
    <source>
        <strain evidence="2">Expedition CK06-06</strain>
    </source>
</reference>
<name>X1RX88_9ZZZZ</name>
<dbReference type="Pfam" id="PF07521">
    <property type="entry name" value="RMMBL"/>
    <property type="match status" value="1"/>
</dbReference>
<feature type="domain" description="Zn-dependent metallo-hydrolase RNA specificity" evidence="1">
    <location>
        <begin position="12"/>
        <end position="44"/>
    </location>
</feature>
<organism evidence="2">
    <name type="scientific">marine sediment metagenome</name>
    <dbReference type="NCBI Taxonomy" id="412755"/>
    <lineage>
        <taxon>unclassified sequences</taxon>
        <taxon>metagenomes</taxon>
        <taxon>ecological metagenomes</taxon>
    </lineage>
</organism>
<dbReference type="AlphaFoldDB" id="X1RX88"/>
<accession>X1RX88</accession>
<dbReference type="InterPro" id="IPR036866">
    <property type="entry name" value="RibonucZ/Hydroxyglut_hydro"/>
</dbReference>
<evidence type="ECO:0000313" key="2">
    <source>
        <dbReference type="EMBL" id="GAI85288.1"/>
    </source>
</evidence>
<protein>
    <recommendedName>
        <fullName evidence="1">Zn-dependent metallo-hydrolase RNA specificity domain-containing protein</fullName>
    </recommendedName>
</protein>
<dbReference type="InterPro" id="IPR011108">
    <property type="entry name" value="RMMBL"/>
</dbReference>
<sequence length="60" mass="7192">MEKICYPYITNHASEDELEWMIETIDPDIIIPVHTENLEWFKERYGDKAKILEKGKKLII</sequence>
<evidence type="ECO:0000259" key="1">
    <source>
        <dbReference type="Pfam" id="PF07521"/>
    </source>
</evidence>
<gene>
    <name evidence="2" type="ORF">S12H4_19678</name>
</gene>